<proteinExistence type="predicted"/>
<organism evidence="1 2">
    <name type="scientific">Aspergillus chevalieri</name>
    <name type="common">Eurotium chevalieri</name>
    <dbReference type="NCBI Taxonomy" id="182096"/>
    <lineage>
        <taxon>Eukaryota</taxon>
        <taxon>Fungi</taxon>
        <taxon>Dikarya</taxon>
        <taxon>Ascomycota</taxon>
        <taxon>Pezizomycotina</taxon>
        <taxon>Eurotiomycetes</taxon>
        <taxon>Eurotiomycetidae</taxon>
        <taxon>Eurotiales</taxon>
        <taxon>Aspergillaceae</taxon>
        <taxon>Aspergillus</taxon>
        <taxon>Aspergillus subgen. Aspergillus</taxon>
    </lineage>
</organism>
<accession>A0A7R7ZT82</accession>
<evidence type="ECO:0000313" key="2">
    <source>
        <dbReference type="Proteomes" id="UP000637239"/>
    </source>
</evidence>
<dbReference type="KEGG" id="ache:ACHE_80501A"/>
<dbReference type="AlphaFoldDB" id="A0A7R7ZT82"/>
<reference evidence="1" key="2">
    <citation type="submission" date="2021-02" db="EMBL/GenBank/DDBJ databases">
        <title>Aspergillus chevalieri M1 genome sequence.</title>
        <authorList>
            <person name="Kadooka C."/>
            <person name="Mori K."/>
            <person name="Futagami T."/>
        </authorList>
    </citation>
    <scope>NUCLEOTIDE SEQUENCE</scope>
    <source>
        <strain evidence="1">M1</strain>
    </source>
</reference>
<dbReference type="EMBL" id="AP024423">
    <property type="protein sequence ID" value="BCR92601.1"/>
    <property type="molecule type" value="Genomic_DNA"/>
</dbReference>
<evidence type="ECO:0000313" key="1">
    <source>
        <dbReference type="EMBL" id="BCR92601.1"/>
    </source>
</evidence>
<dbReference type="GeneID" id="66986950"/>
<reference evidence="1" key="1">
    <citation type="submission" date="2021-01" db="EMBL/GenBank/DDBJ databases">
        <authorList>
            <consortium name="Aspergillus chevalieri M1 genome sequencing consortium"/>
            <person name="Kazuki M."/>
            <person name="Futagami T."/>
        </authorList>
    </citation>
    <scope>NUCLEOTIDE SEQUENCE</scope>
    <source>
        <strain evidence="1">M1</strain>
    </source>
</reference>
<gene>
    <name evidence="1" type="ORF">ACHE_80501A</name>
</gene>
<sequence length="152" mass="16790">MEKAGVSNVMKVVGGNRITDGLVVTPSVKESLVTRTQRVHAAYTWAFGNSPVDLPIIIAAHKTIIVVGEQQNRSKSMGHNLLTAMVNDGLQARQALLPNNLSPPRLDIVRLSVVNLTEKSFLDLIFQPHKSSGGLRLYHHITKYIDIRSHHI</sequence>
<dbReference type="Proteomes" id="UP000637239">
    <property type="component" value="Chromosome 8"/>
</dbReference>
<protein>
    <submittedName>
        <fullName evidence="1">Uncharacterized protein</fullName>
    </submittedName>
</protein>
<dbReference type="RefSeq" id="XP_043141114.1">
    <property type="nucleotide sequence ID" value="XM_043283879.1"/>
</dbReference>
<name>A0A7R7ZT82_ASPCH</name>
<keyword evidence="2" id="KW-1185">Reference proteome</keyword>